<feature type="signal peptide" evidence="2">
    <location>
        <begin position="1"/>
        <end position="20"/>
    </location>
</feature>
<evidence type="ECO:0008006" key="5">
    <source>
        <dbReference type="Google" id="ProtNLM"/>
    </source>
</evidence>
<dbReference type="GeneID" id="94845254"/>
<dbReference type="SUPFAM" id="SSF51126">
    <property type="entry name" value="Pectin lyase-like"/>
    <property type="match status" value="1"/>
</dbReference>
<evidence type="ECO:0000313" key="4">
    <source>
        <dbReference type="Proteomes" id="UP000179807"/>
    </source>
</evidence>
<protein>
    <recommendedName>
        <fullName evidence="5">Right handed beta helix domain-containing protein</fullName>
    </recommendedName>
</protein>
<name>A0A1J4JF63_9EUKA</name>
<dbReference type="RefSeq" id="XP_068350881.1">
    <property type="nucleotide sequence ID" value="XM_068510550.1"/>
</dbReference>
<feature type="transmembrane region" description="Helical" evidence="1">
    <location>
        <begin position="341"/>
        <end position="365"/>
    </location>
</feature>
<evidence type="ECO:0000313" key="3">
    <source>
        <dbReference type="EMBL" id="OHS97744.1"/>
    </source>
</evidence>
<gene>
    <name evidence="3" type="ORF">TRFO_35948</name>
</gene>
<keyword evidence="1" id="KW-0472">Membrane</keyword>
<dbReference type="Proteomes" id="UP000179807">
    <property type="component" value="Unassembled WGS sequence"/>
</dbReference>
<organism evidence="3 4">
    <name type="scientific">Tritrichomonas foetus</name>
    <dbReference type="NCBI Taxonomy" id="1144522"/>
    <lineage>
        <taxon>Eukaryota</taxon>
        <taxon>Metamonada</taxon>
        <taxon>Parabasalia</taxon>
        <taxon>Tritrichomonadida</taxon>
        <taxon>Tritrichomonadidae</taxon>
        <taxon>Tritrichomonas</taxon>
    </lineage>
</organism>
<accession>A0A1J4JF63</accession>
<dbReference type="InterPro" id="IPR011050">
    <property type="entry name" value="Pectin_lyase_fold/virulence"/>
</dbReference>
<keyword evidence="1" id="KW-0812">Transmembrane</keyword>
<comment type="caution">
    <text evidence="3">The sequence shown here is derived from an EMBL/GenBank/DDBJ whole genome shotgun (WGS) entry which is preliminary data.</text>
</comment>
<evidence type="ECO:0000256" key="1">
    <source>
        <dbReference type="SAM" id="Phobius"/>
    </source>
</evidence>
<keyword evidence="2" id="KW-0732">Signal</keyword>
<dbReference type="EMBL" id="MLAK01001096">
    <property type="protein sequence ID" value="OHS97744.1"/>
    <property type="molecule type" value="Genomic_DNA"/>
</dbReference>
<dbReference type="AlphaFoldDB" id="A0A1J4JF63"/>
<feature type="chain" id="PRO_5012995294" description="Right handed beta helix domain-containing protein" evidence="2">
    <location>
        <begin position="21"/>
        <end position="386"/>
    </location>
</feature>
<proteinExistence type="predicted"/>
<keyword evidence="1" id="KW-1133">Transmembrane helix</keyword>
<reference evidence="3" key="1">
    <citation type="submission" date="2016-10" db="EMBL/GenBank/DDBJ databases">
        <authorList>
            <person name="Benchimol M."/>
            <person name="Almeida L.G."/>
            <person name="Vasconcelos A.T."/>
            <person name="Perreira-Neves A."/>
            <person name="Rosa I.A."/>
            <person name="Tasca T."/>
            <person name="Bogo M.R."/>
            <person name="de Souza W."/>
        </authorList>
    </citation>
    <scope>NUCLEOTIDE SEQUENCE [LARGE SCALE GENOMIC DNA]</scope>
    <source>
        <strain evidence="3">K</strain>
    </source>
</reference>
<dbReference type="VEuPathDB" id="TrichDB:TRFO_35948"/>
<keyword evidence="4" id="KW-1185">Reference proteome</keyword>
<evidence type="ECO:0000256" key="2">
    <source>
        <dbReference type="SAM" id="SignalP"/>
    </source>
</evidence>
<sequence length="386" mass="42283">MINLTIFALTSLQSFGHSSAFSGYQSIRMLSCGFSNHFTPILYSDFVKHYIVKGSKFSNVLNSAIILDAEEDKVYKKTLVDSGGSSRVEIKRCLFLKCTSSGEGGGIKIGNDNSETSFLISSTGFSQCKASVGDAFYSQTKDLSISSSCIDTSLNNAFYAKEKSLISLSQTTVSNSKLNVNMICLRAEISRINVSGSINQIKIKAAAENLVITNSNFGQNSGETMLIFETPGSREILFHSCNFIQNRYEYLVSFQGAMCRFAECSLMSDQSSKYSREGNGFVMANCKFSESEVEVKNRIPLQGDYSGCTFNTQITINNDMGQTYQCWDKMSSDNSSSKSKAASITVSVIFVGIVIAVLVVGIVYFGKRRCKSSKLGDQIPLFYTGL</sequence>